<keyword evidence="7" id="KW-1185">Reference proteome</keyword>
<evidence type="ECO:0000256" key="4">
    <source>
        <dbReference type="PROSITE-ProRule" id="PRU00027"/>
    </source>
</evidence>
<gene>
    <name evidence="6" type="ORF">AMECASPLE_026101</name>
</gene>
<keyword evidence="3" id="KW-0862">Zinc</keyword>
<accession>A0ABV0YRT2</accession>
<proteinExistence type="predicted"/>
<dbReference type="SUPFAM" id="SSF57667">
    <property type="entry name" value="beta-beta-alpha zinc fingers"/>
    <property type="match status" value="1"/>
</dbReference>
<name>A0ABV0YRT2_9TELE</name>
<evidence type="ECO:0000256" key="3">
    <source>
        <dbReference type="ARBA" id="ARBA00022833"/>
    </source>
</evidence>
<evidence type="ECO:0000313" key="6">
    <source>
        <dbReference type="EMBL" id="MEQ2296574.1"/>
    </source>
</evidence>
<dbReference type="Pfam" id="PF02892">
    <property type="entry name" value="zf-BED"/>
    <property type="match status" value="1"/>
</dbReference>
<reference evidence="6 7" key="1">
    <citation type="submission" date="2021-06" db="EMBL/GenBank/DDBJ databases">
        <authorList>
            <person name="Palmer J.M."/>
        </authorList>
    </citation>
    <scope>NUCLEOTIDE SEQUENCE [LARGE SCALE GENOMIC DNA]</scope>
    <source>
        <strain evidence="6 7">AS_MEX2019</strain>
        <tissue evidence="6">Muscle</tissue>
    </source>
</reference>
<dbReference type="InterPro" id="IPR003656">
    <property type="entry name" value="Znf_BED"/>
</dbReference>
<dbReference type="PROSITE" id="PS50808">
    <property type="entry name" value="ZF_BED"/>
    <property type="match status" value="1"/>
</dbReference>
<dbReference type="EMBL" id="JAHRIP010040254">
    <property type="protein sequence ID" value="MEQ2296574.1"/>
    <property type="molecule type" value="Genomic_DNA"/>
</dbReference>
<feature type="domain" description="BED-type" evidence="5">
    <location>
        <begin position="8"/>
        <end position="46"/>
    </location>
</feature>
<evidence type="ECO:0000313" key="7">
    <source>
        <dbReference type="Proteomes" id="UP001469553"/>
    </source>
</evidence>
<sequence>MVDINCWKVWLHFPKYDADYARCSICDAVCKARGENTSNIKKHLKRFPTTIQGGRPANKAKRITACSNSMFMLFNVIRFNRLGREGFLSLLRHYSFNGHS</sequence>
<protein>
    <recommendedName>
        <fullName evidence="5">BED-type domain-containing protein</fullName>
    </recommendedName>
</protein>
<comment type="caution">
    <text evidence="6">The sequence shown here is derived from an EMBL/GenBank/DDBJ whole genome shotgun (WGS) entry which is preliminary data.</text>
</comment>
<keyword evidence="2 4" id="KW-0863">Zinc-finger</keyword>
<evidence type="ECO:0000256" key="1">
    <source>
        <dbReference type="ARBA" id="ARBA00022723"/>
    </source>
</evidence>
<dbReference type="InterPro" id="IPR036236">
    <property type="entry name" value="Znf_C2H2_sf"/>
</dbReference>
<organism evidence="6 7">
    <name type="scientific">Ameca splendens</name>
    <dbReference type="NCBI Taxonomy" id="208324"/>
    <lineage>
        <taxon>Eukaryota</taxon>
        <taxon>Metazoa</taxon>
        <taxon>Chordata</taxon>
        <taxon>Craniata</taxon>
        <taxon>Vertebrata</taxon>
        <taxon>Euteleostomi</taxon>
        <taxon>Actinopterygii</taxon>
        <taxon>Neopterygii</taxon>
        <taxon>Teleostei</taxon>
        <taxon>Neoteleostei</taxon>
        <taxon>Acanthomorphata</taxon>
        <taxon>Ovalentaria</taxon>
        <taxon>Atherinomorphae</taxon>
        <taxon>Cyprinodontiformes</taxon>
        <taxon>Goodeidae</taxon>
        <taxon>Ameca</taxon>
    </lineage>
</organism>
<evidence type="ECO:0000259" key="5">
    <source>
        <dbReference type="PROSITE" id="PS50808"/>
    </source>
</evidence>
<dbReference type="Proteomes" id="UP001469553">
    <property type="component" value="Unassembled WGS sequence"/>
</dbReference>
<evidence type="ECO:0000256" key="2">
    <source>
        <dbReference type="ARBA" id="ARBA00022771"/>
    </source>
</evidence>
<keyword evidence="1" id="KW-0479">Metal-binding</keyword>